<feature type="domain" description="Ig-like" evidence="1">
    <location>
        <begin position="409"/>
        <end position="484"/>
    </location>
</feature>
<organism evidence="2 3">
    <name type="scientific">Halpernia frigidisoli</name>
    <dbReference type="NCBI Taxonomy" id="1125876"/>
    <lineage>
        <taxon>Bacteria</taxon>
        <taxon>Pseudomonadati</taxon>
        <taxon>Bacteroidota</taxon>
        <taxon>Flavobacteriia</taxon>
        <taxon>Flavobacteriales</taxon>
        <taxon>Weeksellaceae</taxon>
        <taxon>Chryseobacterium group</taxon>
        <taxon>Halpernia</taxon>
    </lineage>
</organism>
<reference evidence="2 3" key="1">
    <citation type="submission" date="2016-10" db="EMBL/GenBank/DDBJ databases">
        <authorList>
            <person name="de Groot N.N."/>
        </authorList>
    </citation>
    <scope>NUCLEOTIDE SEQUENCE [LARGE SCALE GENOMIC DNA]</scope>
    <source>
        <strain evidence="2 3">DSM 26000</strain>
    </source>
</reference>
<evidence type="ECO:0000313" key="2">
    <source>
        <dbReference type="EMBL" id="SFI21750.1"/>
    </source>
</evidence>
<proteinExistence type="predicted"/>
<protein>
    <submittedName>
        <fullName evidence="2">Gliding motility-associated C-terminal domain-containing protein</fullName>
    </submittedName>
</protein>
<name>A0A1I3GE35_9FLAO</name>
<evidence type="ECO:0000259" key="1">
    <source>
        <dbReference type="Pfam" id="PF19081"/>
    </source>
</evidence>
<dbReference type="InterPro" id="IPR044023">
    <property type="entry name" value="Ig_7"/>
</dbReference>
<dbReference type="InterPro" id="IPR026341">
    <property type="entry name" value="T9SS_type_B"/>
</dbReference>
<feature type="domain" description="Ig-like" evidence="1">
    <location>
        <begin position="567"/>
        <end position="642"/>
    </location>
</feature>
<dbReference type="NCBIfam" id="TIGR04131">
    <property type="entry name" value="Bac_Flav_CTERM"/>
    <property type="match status" value="1"/>
</dbReference>
<feature type="domain" description="Ig-like" evidence="1">
    <location>
        <begin position="330"/>
        <end position="407"/>
    </location>
</feature>
<dbReference type="Pfam" id="PF19081">
    <property type="entry name" value="Ig_7"/>
    <property type="match status" value="5"/>
</dbReference>
<dbReference type="STRING" id="1125876.SAMN05443292_1799"/>
<dbReference type="RefSeq" id="WP_090079820.1">
    <property type="nucleotide sequence ID" value="NZ_FOQT01000003.1"/>
</dbReference>
<dbReference type="OrthoDB" id="1652165at2"/>
<sequence>MENIKDFGRNIKLIILLIFLNLFSPAQTCGGTFGNPIFTETFGSVNTPNQTVSPPLASPASTTYPYTATFPVVDGSYTIANQSRWDPYVWLDSFDHTVDTPGTYGNMLIVNASASAGEFYRRRVSNLCPNQVYKFSTWILNIDKPGINNIKPNVTVEIRSTTNALLGTISTGDIAQDATWKEFSVDFKSDVSSTDVQVILINNSPGGNGNDIAIDDISFRPCGPSTSTSANVSNIFTTGVCDNSQDVQLTANLSTNTFLNVNYIWQKSTDNGITWINQTLPTSNPNLNILGGTYQNGDQFRFIVGEALNILSTNCQVISTPISLKINGYPTAPTVTSPINYCQNSVATALTAIGTDLLWYTSATGGTGSSTAPIPDTSILGTTSYFVSQTTTGCESPRSEIKVIINPIPTVPTVTSPINYCQNSIAIALNVNGTNLLWYTSATGGTANTTAPIPDTSILGTISYFVSQNNGNCESARAEIKVNILANPNPPTVTPQINYCQNLVATSLTATGNNLLWYNSDTGGTGSTNAPIPNTSAVGTTSYFVSQNDGNCESSRSEIKVIINPIPTAPTVTSQINYCQNSIAISLTATGTNLLWYTSVTGGSGSTTAPIPDTSVLGTISYFVTQTIVGCESTRAEIKVNILANPNAPTVTSPVNYCQNSVAIALTANGTNLLWYTSATGGTGSATAPIPNTSTVGATSYFVSQNNGNCESTRAEIKVNISQEPHSATLVDATICNGETIVLDAGSGFSSYEWNTTPPIFTQTLQVSKIGTYSVILTNANNCSATQSVKVTAGVTPTIVNIISTEKSIEIIASGGNPPYSYSIDNQQSFQNNNVFTNLMPGIYTVFVKSQLNSCSISQETAVIFIPNVITPNNDSLNDIFKINNIQFFPNAKISIFDRYGKAVFISKDKDSLSWDGRYLGRILATGTYYYILDLGNNYQKTGWILLKNKN</sequence>
<dbReference type="Gene3D" id="2.60.120.200">
    <property type="match status" value="1"/>
</dbReference>
<keyword evidence="3" id="KW-1185">Reference proteome</keyword>
<dbReference type="Pfam" id="PF13585">
    <property type="entry name" value="CHU_C"/>
    <property type="match status" value="1"/>
</dbReference>
<feature type="domain" description="Ig-like" evidence="1">
    <location>
        <begin position="488"/>
        <end position="565"/>
    </location>
</feature>
<feature type="domain" description="Ig-like" evidence="1">
    <location>
        <begin position="646"/>
        <end position="721"/>
    </location>
</feature>
<dbReference type="Proteomes" id="UP000198931">
    <property type="component" value="Unassembled WGS sequence"/>
</dbReference>
<accession>A0A1I3GE35</accession>
<evidence type="ECO:0000313" key="3">
    <source>
        <dbReference type="Proteomes" id="UP000198931"/>
    </source>
</evidence>
<gene>
    <name evidence="2" type="ORF">SAMN05443292_1799</name>
</gene>
<dbReference type="AlphaFoldDB" id="A0A1I3GE35"/>
<dbReference type="EMBL" id="FOQT01000003">
    <property type="protein sequence ID" value="SFI21750.1"/>
    <property type="molecule type" value="Genomic_DNA"/>
</dbReference>